<keyword evidence="4" id="KW-1185">Reference proteome</keyword>
<feature type="compositionally biased region" description="Basic and acidic residues" evidence="2">
    <location>
        <begin position="174"/>
        <end position="185"/>
    </location>
</feature>
<proteinExistence type="predicted"/>
<dbReference type="AlphaFoldDB" id="A0A7J7JFB2"/>
<feature type="region of interest" description="Disordered" evidence="2">
    <location>
        <begin position="342"/>
        <end position="376"/>
    </location>
</feature>
<name>A0A7J7JFB2_BUGNE</name>
<keyword evidence="1" id="KW-0175">Coiled coil</keyword>
<feature type="region of interest" description="Disordered" evidence="2">
    <location>
        <begin position="144"/>
        <end position="203"/>
    </location>
</feature>
<gene>
    <name evidence="3" type="ORF">EB796_017636</name>
</gene>
<comment type="caution">
    <text evidence="3">The sequence shown here is derived from an EMBL/GenBank/DDBJ whole genome shotgun (WGS) entry which is preliminary data.</text>
</comment>
<sequence length="668" mass="76039">MRKHEATAVDLKNSIAVSINDRIKMGDHRFKGYVNDFMFSPRNPITMHSSNQMAGVMNHTNHVNSYKYPLPPKQPITQSAELRNRKEESDRDIASFKQEKLQEMLQAEEMKKQEFELMKLDRPYGKPGAGAPVYQSYHRRQKTFDESANVPPPQESEDEENGVYNSKSGIRPDPSVEKKSVDPRLSKQNVGPKPYYKEEQPGNLAIDRALTDTQKRIKQLQQEMQELEVANARSIPYIDPVAGSMQRPPQTNPMLFLLQQIEPFLHLNSLILGGKGQGNPRRKSNGNTERFVAIKEPGIVPIVKEVTPNWSNHYNFSNDKDESQRNMGSAPMVLQPSQPRRLVKTKDADDGTGLNVESRFGGSGEPVKTNSGSNRTRFPITMRKDIYGNTNMTEMDGFNPFKGKAPENPDFFPYGKPGGGAPMTDNKGRVNVQRHKVDFAREHDSSAEISRRKKAADEYLHELKREMAEQRRAREEANVELRAPKGKVGFPKRDPTTGAILNHHHKTSDVTRSQNGIPESKKFAGVIDGEMNSSFNSKQYHNDLSKIAEERHRMRQLEKVRDTQEELQHGQTWNEMWGRPGAGAPNSKEPTFKKPKFNDVLHHPEARNGLRFVKNTPYGIAQLNPQHFVKSTINSSHSNNFELPLDRQKRERQMDYKPTAPFATVYPN</sequence>
<dbReference type="EMBL" id="VXIV02002626">
    <property type="protein sequence ID" value="KAF6024058.1"/>
    <property type="molecule type" value="Genomic_DNA"/>
</dbReference>
<feature type="coiled-coil region" evidence="1">
    <location>
        <begin position="453"/>
        <end position="480"/>
    </location>
</feature>
<reference evidence="3" key="1">
    <citation type="submission" date="2020-06" db="EMBL/GenBank/DDBJ databases">
        <title>Draft genome of Bugula neritina, a colonial animal packing powerful symbionts and potential medicines.</title>
        <authorList>
            <person name="Rayko M."/>
        </authorList>
    </citation>
    <scope>NUCLEOTIDE SEQUENCE [LARGE SCALE GENOMIC DNA]</scope>
    <source>
        <strain evidence="3">Kwan_BN1</strain>
    </source>
</reference>
<evidence type="ECO:0000313" key="4">
    <source>
        <dbReference type="Proteomes" id="UP000593567"/>
    </source>
</evidence>
<feature type="coiled-coil region" evidence="1">
    <location>
        <begin position="79"/>
        <end position="118"/>
    </location>
</feature>
<feature type="region of interest" description="Disordered" evidence="2">
    <location>
        <begin position="648"/>
        <end position="668"/>
    </location>
</feature>
<evidence type="ECO:0000256" key="1">
    <source>
        <dbReference type="SAM" id="Coils"/>
    </source>
</evidence>
<feature type="coiled-coil region" evidence="1">
    <location>
        <begin position="203"/>
        <end position="230"/>
    </location>
</feature>
<dbReference type="Proteomes" id="UP000593567">
    <property type="component" value="Unassembled WGS sequence"/>
</dbReference>
<organism evidence="3 4">
    <name type="scientific">Bugula neritina</name>
    <name type="common">Brown bryozoan</name>
    <name type="synonym">Sertularia neritina</name>
    <dbReference type="NCBI Taxonomy" id="10212"/>
    <lineage>
        <taxon>Eukaryota</taxon>
        <taxon>Metazoa</taxon>
        <taxon>Spiralia</taxon>
        <taxon>Lophotrochozoa</taxon>
        <taxon>Bryozoa</taxon>
        <taxon>Gymnolaemata</taxon>
        <taxon>Cheilostomatida</taxon>
        <taxon>Flustrina</taxon>
        <taxon>Buguloidea</taxon>
        <taxon>Bugulidae</taxon>
        <taxon>Bugula</taxon>
    </lineage>
</organism>
<dbReference type="OrthoDB" id="8185397at2759"/>
<protein>
    <submittedName>
        <fullName evidence="3">Uncharacterized protein</fullName>
    </submittedName>
</protein>
<evidence type="ECO:0000256" key="2">
    <source>
        <dbReference type="SAM" id="MobiDB-lite"/>
    </source>
</evidence>
<accession>A0A7J7JFB2</accession>
<feature type="region of interest" description="Disordered" evidence="2">
    <location>
        <begin position="574"/>
        <end position="593"/>
    </location>
</feature>
<evidence type="ECO:0000313" key="3">
    <source>
        <dbReference type="EMBL" id="KAF6024058.1"/>
    </source>
</evidence>